<evidence type="ECO:0000313" key="3">
    <source>
        <dbReference type="Proteomes" id="UP000318878"/>
    </source>
</evidence>
<evidence type="ECO:0000256" key="1">
    <source>
        <dbReference type="SAM" id="SignalP"/>
    </source>
</evidence>
<dbReference type="RefSeq" id="WP_146428715.1">
    <property type="nucleotide sequence ID" value="NZ_SJPF01000001.1"/>
</dbReference>
<feature type="signal peptide" evidence="1">
    <location>
        <begin position="1"/>
        <end position="27"/>
    </location>
</feature>
<organism evidence="2 3">
    <name type="scientific">Blastopirellula retiformator</name>
    <dbReference type="NCBI Taxonomy" id="2527970"/>
    <lineage>
        <taxon>Bacteria</taxon>
        <taxon>Pseudomonadati</taxon>
        <taxon>Planctomycetota</taxon>
        <taxon>Planctomycetia</taxon>
        <taxon>Pirellulales</taxon>
        <taxon>Pirellulaceae</taxon>
        <taxon>Blastopirellula</taxon>
    </lineage>
</organism>
<accession>A0A5C5VL70</accession>
<dbReference type="AlphaFoldDB" id="A0A5C5VL70"/>
<keyword evidence="3" id="KW-1185">Reference proteome</keyword>
<dbReference type="OrthoDB" id="283313at2"/>
<proteinExistence type="predicted"/>
<dbReference type="EMBL" id="SJPF01000001">
    <property type="protein sequence ID" value="TWT38462.1"/>
    <property type="molecule type" value="Genomic_DNA"/>
</dbReference>
<evidence type="ECO:0000313" key="2">
    <source>
        <dbReference type="EMBL" id="TWT38462.1"/>
    </source>
</evidence>
<feature type="chain" id="PRO_5022940020" evidence="1">
    <location>
        <begin position="28"/>
        <end position="104"/>
    </location>
</feature>
<sequence precursor="true">MLRRQFLRWIAVGFALCVGLFVSPVQAQSGVASLKETLEKGLKARRPVELEFIAEVIEFVELGALKRNRVMACFEYARRRNENQPMRYFIPAMRIEAKRVGVDL</sequence>
<keyword evidence="1" id="KW-0732">Signal</keyword>
<reference evidence="2 3" key="1">
    <citation type="submission" date="2019-02" db="EMBL/GenBank/DDBJ databases">
        <title>Deep-cultivation of Planctomycetes and their phenomic and genomic characterization uncovers novel biology.</title>
        <authorList>
            <person name="Wiegand S."/>
            <person name="Jogler M."/>
            <person name="Boedeker C."/>
            <person name="Pinto D."/>
            <person name="Vollmers J."/>
            <person name="Rivas-Marin E."/>
            <person name="Kohn T."/>
            <person name="Peeters S.H."/>
            <person name="Heuer A."/>
            <person name="Rast P."/>
            <person name="Oberbeckmann S."/>
            <person name="Bunk B."/>
            <person name="Jeske O."/>
            <person name="Meyerdierks A."/>
            <person name="Storesund J.E."/>
            <person name="Kallscheuer N."/>
            <person name="Luecker S."/>
            <person name="Lage O.M."/>
            <person name="Pohl T."/>
            <person name="Merkel B.J."/>
            <person name="Hornburger P."/>
            <person name="Mueller R.-W."/>
            <person name="Bruemmer F."/>
            <person name="Labrenz M."/>
            <person name="Spormann A.M."/>
            <person name="Op Den Camp H."/>
            <person name="Overmann J."/>
            <person name="Amann R."/>
            <person name="Jetten M.S.M."/>
            <person name="Mascher T."/>
            <person name="Medema M.H."/>
            <person name="Devos D.P."/>
            <person name="Kaster A.-K."/>
            <person name="Ovreas L."/>
            <person name="Rohde M."/>
            <person name="Galperin M.Y."/>
            <person name="Jogler C."/>
        </authorList>
    </citation>
    <scope>NUCLEOTIDE SEQUENCE [LARGE SCALE GENOMIC DNA]</scope>
    <source>
        <strain evidence="2 3">Enr8</strain>
    </source>
</reference>
<protein>
    <submittedName>
        <fullName evidence="2">Uncharacterized protein</fullName>
    </submittedName>
</protein>
<comment type="caution">
    <text evidence="2">The sequence shown here is derived from an EMBL/GenBank/DDBJ whole genome shotgun (WGS) entry which is preliminary data.</text>
</comment>
<name>A0A5C5VL70_9BACT</name>
<gene>
    <name evidence="2" type="ORF">Enr8_01540</name>
</gene>
<dbReference type="Proteomes" id="UP000318878">
    <property type="component" value="Unassembled WGS sequence"/>
</dbReference>